<dbReference type="AlphaFoldDB" id="A0AAV4EV20"/>
<name>A0AAV4EV20_9GAST</name>
<evidence type="ECO:0000259" key="1">
    <source>
        <dbReference type="Pfam" id="PF03184"/>
    </source>
</evidence>
<dbReference type="EMBL" id="BMAT01003903">
    <property type="protein sequence ID" value="GFR64697.1"/>
    <property type="molecule type" value="Genomic_DNA"/>
</dbReference>
<comment type="caution">
    <text evidence="2">The sequence shown here is derived from an EMBL/GenBank/DDBJ whole genome shotgun (WGS) entry which is preliminary data.</text>
</comment>
<protein>
    <submittedName>
        <fullName evidence="2">Tigger transposable element-derived protein</fullName>
    </submittedName>
</protein>
<dbReference type="PANTHER" id="PTHR19303">
    <property type="entry name" value="TRANSPOSON"/>
    <property type="match status" value="1"/>
</dbReference>
<dbReference type="PANTHER" id="PTHR19303:SF73">
    <property type="entry name" value="PROTEIN PDC2"/>
    <property type="match status" value="1"/>
</dbReference>
<dbReference type="InterPro" id="IPR050863">
    <property type="entry name" value="CenT-Element_Derived"/>
</dbReference>
<dbReference type="GO" id="GO:0003677">
    <property type="term" value="F:DNA binding"/>
    <property type="evidence" value="ECO:0007669"/>
    <property type="project" value="TreeGrafter"/>
</dbReference>
<sequence length="95" mass="11051">MFAKNRKIDMEVDNCPAHPKVEDLKATELIFLLPNTTSILQPCDQGIIKSFKQIYRKLMLRSYLQHVEEQMKGRGKDQRYTVKCTQLMCSTPSTE</sequence>
<feature type="domain" description="DDE-1" evidence="1">
    <location>
        <begin position="4"/>
        <end position="72"/>
    </location>
</feature>
<organism evidence="2 3">
    <name type="scientific">Elysia marginata</name>
    <dbReference type="NCBI Taxonomy" id="1093978"/>
    <lineage>
        <taxon>Eukaryota</taxon>
        <taxon>Metazoa</taxon>
        <taxon>Spiralia</taxon>
        <taxon>Lophotrochozoa</taxon>
        <taxon>Mollusca</taxon>
        <taxon>Gastropoda</taxon>
        <taxon>Heterobranchia</taxon>
        <taxon>Euthyneura</taxon>
        <taxon>Panpulmonata</taxon>
        <taxon>Sacoglossa</taxon>
        <taxon>Placobranchoidea</taxon>
        <taxon>Plakobranchidae</taxon>
        <taxon>Elysia</taxon>
    </lineage>
</organism>
<accession>A0AAV4EV20</accession>
<evidence type="ECO:0000313" key="3">
    <source>
        <dbReference type="Proteomes" id="UP000762676"/>
    </source>
</evidence>
<evidence type="ECO:0000313" key="2">
    <source>
        <dbReference type="EMBL" id="GFR64697.1"/>
    </source>
</evidence>
<gene>
    <name evidence="2" type="ORF">ElyMa_001929800</name>
</gene>
<dbReference type="Proteomes" id="UP000762676">
    <property type="component" value="Unassembled WGS sequence"/>
</dbReference>
<proteinExistence type="predicted"/>
<keyword evidence="3" id="KW-1185">Reference proteome</keyword>
<reference evidence="2 3" key="1">
    <citation type="journal article" date="2021" name="Elife">
        <title>Chloroplast acquisition without the gene transfer in kleptoplastic sea slugs, Plakobranchus ocellatus.</title>
        <authorList>
            <person name="Maeda T."/>
            <person name="Takahashi S."/>
            <person name="Yoshida T."/>
            <person name="Shimamura S."/>
            <person name="Takaki Y."/>
            <person name="Nagai Y."/>
            <person name="Toyoda A."/>
            <person name="Suzuki Y."/>
            <person name="Arimoto A."/>
            <person name="Ishii H."/>
            <person name="Satoh N."/>
            <person name="Nishiyama T."/>
            <person name="Hasebe M."/>
            <person name="Maruyama T."/>
            <person name="Minagawa J."/>
            <person name="Obokata J."/>
            <person name="Shigenobu S."/>
        </authorList>
    </citation>
    <scope>NUCLEOTIDE SEQUENCE [LARGE SCALE GENOMIC DNA]</scope>
</reference>
<dbReference type="GO" id="GO:0005634">
    <property type="term" value="C:nucleus"/>
    <property type="evidence" value="ECO:0007669"/>
    <property type="project" value="TreeGrafter"/>
</dbReference>
<dbReference type="InterPro" id="IPR004875">
    <property type="entry name" value="DDE_SF_endonuclease_dom"/>
</dbReference>
<dbReference type="Pfam" id="PF03184">
    <property type="entry name" value="DDE_1"/>
    <property type="match status" value="1"/>
</dbReference>